<dbReference type="PANTHER" id="PTHR37832:SF1">
    <property type="entry name" value="STRESS-RESPONSE A_B BARREL DOMAIN-CONTAINING PROTEIN"/>
    <property type="match status" value="1"/>
</dbReference>
<accession>A0ABP7SGK8</accession>
<evidence type="ECO:0000313" key="3">
    <source>
        <dbReference type="Proteomes" id="UP001501353"/>
    </source>
</evidence>
<name>A0ABP7SGK8_9BURK</name>
<dbReference type="SMART" id="SM00886">
    <property type="entry name" value="Dabb"/>
    <property type="match status" value="1"/>
</dbReference>
<sequence length="108" mass="12005">MIKHIVMWTLKDQAEGNDKATNLLQMKVLLESCRDIVPGMRKFEVSLAQPGLECTCDILLDSEFDTAHALDDYQSHPVHLATKPFIGAVRETRHCMDVLSEAPVSAAP</sequence>
<dbReference type="Gene3D" id="3.30.70.100">
    <property type="match status" value="1"/>
</dbReference>
<protein>
    <submittedName>
        <fullName evidence="2">Dabb family protein</fullName>
    </submittedName>
</protein>
<dbReference type="RefSeq" id="WP_344761193.1">
    <property type="nucleotide sequence ID" value="NZ_BAAAZE010000001.1"/>
</dbReference>
<evidence type="ECO:0000313" key="2">
    <source>
        <dbReference type="EMBL" id="GAA4011516.1"/>
    </source>
</evidence>
<keyword evidence="3" id="KW-1185">Reference proteome</keyword>
<dbReference type="Proteomes" id="UP001501353">
    <property type="component" value="Unassembled WGS sequence"/>
</dbReference>
<dbReference type="InterPro" id="IPR011008">
    <property type="entry name" value="Dimeric_a/b-barrel"/>
</dbReference>
<reference evidence="3" key="1">
    <citation type="journal article" date="2019" name="Int. J. Syst. Evol. Microbiol.">
        <title>The Global Catalogue of Microorganisms (GCM) 10K type strain sequencing project: providing services to taxonomists for standard genome sequencing and annotation.</title>
        <authorList>
            <consortium name="The Broad Institute Genomics Platform"/>
            <consortium name="The Broad Institute Genome Sequencing Center for Infectious Disease"/>
            <person name="Wu L."/>
            <person name="Ma J."/>
        </authorList>
    </citation>
    <scope>NUCLEOTIDE SEQUENCE [LARGE SCALE GENOMIC DNA]</scope>
    <source>
        <strain evidence="3">JCM 16673</strain>
    </source>
</reference>
<dbReference type="EMBL" id="BAAAZE010000001">
    <property type="protein sequence ID" value="GAA4011516.1"/>
    <property type="molecule type" value="Genomic_DNA"/>
</dbReference>
<proteinExistence type="predicted"/>
<dbReference type="PROSITE" id="PS51502">
    <property type="entry name" value="S_R_A_B_BARREL"/>
    <property type="match status" value="1"/>
</dbReference>
<evidence type="ECO:0000259" key="1">
    <source>
        <dbReference type="PROSITE" id="PS51502"/>
    </source>
</evidence>
<feature type="domain" description="Stress-response A/B barrel" evidence="1">
    <location>
        <begin position="2"/>
        <end position="98"/>
    </location>
</feature>
<dbReference type="Pfam" id="PF07876">
    <property type="entry name" value="Dabb"/>
    <property type="match status" value="1"/>
</dbReference>
<dbReference type="InterPro" id="IPR013097">
    <property type="entry name" value="Dabb"/>
</dbReference>
<gene>
    <name evidence="2" type="ORF">GCM10022212_00780</name>
</gene>
<comment type="caution">
    <text evidence="2">The sequence shown here is derived from an EMBL/GenBank/DDBJ whole genome shotgun (WGS) entry which is preliminary data.</text>
</comment>
<dbReference type="PANTHER" id="PTHR37832">
    <property type="entry name" value="BLL2683 PROTEIN"/>
    <property type="match status" value="1"/>
</dbReference>
<organism evidence="2 3">
    <name type="scientific">Actimicrobium antarcticum</name>
    <dbReference type="NCBI Taxonomy" id="1051899"/>
    <lineage>
        <taxon>Bacteria</taxon>
        <taxon>Pseudomonadati</taxon>
        <taxon>Pseudomonadota</taxon>
        <taxon>Betaproteobacteria</taxon>
        <taxon>Burkholderiales</taxon>
        <taxon>Oxalobacteraceae</taxon>
        <taxon>Actimicrobium</taxon>
    </lineage>
</organism>
<dbReference type="SUPFAM" id="SSF54909">
    <property type="entry name" value="Dimeric alpha+beta barrel"/>
    <property type="match status" value="1"/>
</dbReference>